<dbReference type="RefSeq" id="WP_068040854.1">
    <property type="nucleotide sequence ID" value="NZ_JAAXOO010000008.1"/>
</dbReference>
<dbReference type="Gene3D" id="1.10.10.10">
    <property type="entry name" value="Winged helix-like DNA-binding domain superfamily/Winged helix DNA-binding domain"/>
    <property type="match status" value="1"/>
</dbReference>
<dbReference type="AlphaFoldDB" id="A0A846XLP9"/>
<feature type="domain" description="HTH marR-type" evidence="4">
    <location>
        <begin position="23"/>
        <end position="158"/>
    </location>
</feature>
<dbReference type="InterPro" id="IPR036390">
    <property type="entry name" value="WH_DNA-bd_sf"/>
</dbReference>
<protein>
    <submittedName>
        <fullName evidence="5">MarR family transcriptional regulator</fullName>
    </submittedName>
</protein>
<dbReference type="EMBL" id="JAAXOO010000008">
    <property type="protein sequence ID" value="NKY37261.1"/>
    <property type="molecule type" value="Genomic_DNA"/>
</dbReference>
<evidence type="ECO:0000256" key="1">
    <source>
        <dbReference type="ARBA" id="ARBA00023015"/>
    </source>
</evidence>
<dbReference type="PANTHER" id="PTHR33164">
    <property type="entry name" value="TRANSCRIPTIONAL REGULATOR, MARR FAMILY"/>
    <property type="match status" value="1"/>
</dbReference>
<dbReference type="PROSITE" id="PS50995">
    <property type="entry name" value="HTH_MARR_2"/>
    <property type="match status" value="1"/>
</dbReference>
<keyword evidence="1" id="KW-0805">Transcription regulation</keyword>
<dbReference type="GO" id="GO:0003677">
    <property type="term" value="F:DNA binding"/>
    <property type="evidence" value="ECO:0007669"/>
    <property type="project" value="UniProtKB-KW"/>
</dbReference>
<dbReference type="PANTHER" id="PTHR33164:SF104">
    <property type="entry name" value="TRANSCRIPTIONAL REGULATORY PROTEIN"/>
    <property type="match status" value="1"/>
</dbReference>
<gene>
    <name evidence="5" type="ORF">HGA13_29945</name>
</gene>
<keyword evidence="6" id="KW-1185">Reference proteome</keyword>
<dbReference type="InterPro" id="IPR023187">
    <property type="entry name" value="Tscrpt_reg_MarR-type_CS"/>
</dbReference>
<evidence type="ECO:0000259" key="4">
    <source>
        <dbReference type="PROSITE" id="PS50995"/>
    </source>
</evidence>
<reference evidence="5 6" key="1">
    <citation type="submission" date="2020-04" db="EMBL/GenBank/DDBJ databases">
        <title>MicrobeNet Type strains.</title>
        <authorList>
            <person name="Nicholson A.C."/>
        </authorList>
    </citation>
    <scope>NUCLEOTIDE SEQUENCE [LARGE SCALE GENOMIC DNA]</scope>
    <source>
        <strain evidence="5 6">DSM 45078</strain>
    </source>
</reference>
<organism evidence="5 6">
    <name type="scientific">Nocardia speluncae</name>
    <dbReference type="NCBI Taxonomy" id="419477"/>
    <lineage>
        <taxon>Bacteria</taxon>
        <taxon>Bacillati</taxon>
        <taxon>Actinomycetota</taxon>
        <taxon>Actinomycetes</taxon>
        <taxon>Mycobacteriales</taxon>
        <taxon>Nocardiaceae</taxon>
        <taxon>Nocardia</taxon>
    </lineage>
</organism>
<dbReference type="SMART" id="SM00347">
    <property type="entry name" value="HTH_MARR"/>
    <property type="match status" value="1"/>
</dbReference>
<dbReference type="PRINTS" id="PR00598">
    <property type="entry name" value="HTHMARR"/>
</dbReference>
<dbReference type="InterPro" id="IPR000835">
    <property type="entry name" value="HTH_MarR-typ"/>
</dbReference>
<dbReference type="SUPFAM" id="SSF46785">
    <property type="entry name" value="Winged helix' DNA-binding domain"/>
    <property type="match status" value="1"/>
</dbReference>
<dbReference type="GO" id="GO:0006950">
    <property type="term" value="P:response to stress"/>
    <property type="evidence" value="ECO:0007669"/>
    <property type="project" value="TreeGrafter"/>
</dbReference>
<evidence type="ECO:0000256" key="2">
    <source>
        <dbReference type="ARBA" id="ARBA00023125"/>
    </source>
</evidence>
<dbReference type="PROSITE" id="PS01117">
    <property type="entry name" value="HTH_MARR_1"/>
    <property type="match status" value="1"/>
</dbReference>
<evidence type="ECO:0000313" key="6">
    <source>
        <dbReference type="Proteomes" id="UP000565715"/>
    </source>
</evidence>
<comment type="caution">
    <text evidence="5">The sequence shown here is derived from an EMBL/GenBank/DDBJ whole genome shotgun (WGS) entry which is preliminary data.</text>
</comment>
<dbReference type="Pfam" id="PF01047">
    <property type="entry name" value="MarR"/>
    <property type="match status" value="1"/>
</dbReference>
<evidence type="ECO:0000256" key="3">
    <source>
        <dbReference type="ARBA" id="ARBA00023163"/>
    </source>
</evidence>
<sequence length="166" mass="18288">MGDATDKIAEQWAAVRPDLDATPVHVVLRIFRSSRLLDQRVKEHFAAHGLESWEFDVLATLRRAGNNGTLRMSDLAGAAMLSPAALTNRVDRLVAKGLVVRTTHPDNRRIVQTSLTEPGRQLVDTLIAGHFSHERELVDGLTAAEQRQLASLLRKLLESLGDGSDH</sequence>
<dbReference type="InterPro" id="IPR036388">
    <property type="entry name" value="WH-like_DNA-bd_sf"/>
</dbReference>
<keyword evidence="2" id="KW-0238">DNA-binding</keyword>
<dbReference type="InterPro" id="IPR039422">
    <property type="entry name" value="MarR/SlyA-like"/>
</dbReference>
<proteinExistence type="predicted"/>
<dbReference type="GO" id="GO:0003700">
    <property type="term" value="F:DNA-binding transcription factor activity"/>
    <property type="evidence" value="ECO:0007669"/>
    <property type="project" value="InterPro"/>
</dbReference>
<name>A0A846XLP9_9NOCA</name>
<evidence type="ECO:0000313" key="5">
    <source>
        <dbReference type="EMBL" id="NKY37261.1"/>
    </source>
</evidence>
<dbReference type="Proteomes" id="UP000565715">
    <property type="component" value="Unassembled WGS sequence"/>
</dbReference>
<accession>A0A846XLP9</accession>
<keyword evidence="3" id="KW-0804">Transcription</keyword>